<dbReference type="PANTHER" id="PTHR36033:SF1">
    <property type="entry name" value="NUCLEIC ACID-BINDING PROTEINS SUPERFAMILY"/>
    <property type="match status" value="1"/>
</dbReference>
<dbReference type="PANTHER" id="PTHR36033">
    <property type="entry name" value="NUCLEIC ACID-BINDING PROTEINS SUPERFAMILY"/>
    <property type="match status" value="1"/>
</dbReference>
<dbReference type="Proteomes" id="UP000813462">
    <property type="component" value="Unassembled WGS sequence"/>
</dbReference>
<evidence type="ECO:0000313" key="3">
    <source>
        <dbReference type="EMBL" id="KAH7538178.1"/>
    </source>
</evidence>
<protein>
    <submittedName>
        <fullName evidence="3">Uncharacterized protein</fullName>
    </submittedName>
</protein>
<dbReference type="AlphaFoldDB" id="A0A978VRK3"/>
<proteinExistence type="predicted"/>
<dbReference type="InterPro" id="IPR035200">
    <property type="entry name" value="Cdc24_OB2"/>
</dbReference>
<dbReference type="InterPro" id="IPR035203">
    <property type="entry name" value="Cdc24_OB3"/>
</dbReference>
<reference evidence="3" key="1">
    <citation type="journal article" date="2021" name="Front. Plant Sci.">
        <title>Chromosome-Scale Genome Assembly for Chinese Sour Jujube and Insights Into Its Genome Evolution and Domestication Signature.</title>
        <authorList>
            <person name="Shen L.-Y."/>
            <person name="Luo H."/>
            <person name="Wang X.-L."/>
            <person name="Wang X.-M."/>
            <person name="Qiu X.-J."/>
            <person name="Liu H."/>
            <person name="Zhou S.-S."/>
            <person name="Jia K.-H."/>
            <person name="Nie S."/>
            <person name="Bao Y.-T."/>
            <person name="Zhang R.-G."/>
            <person name="Yun Q.-Z."/>
            <person name="Chai Y.-H."/>
            <person name="Lu J.-Y."/>
            <person name="Li Y."/>
            <person name="Zhao S.-W."/>
            <person name="Mao J.-F."/>
            <person name="Jia S.-G."/>
            <person name="Mao Y.-M."/>
        </authorList>
    </citation>
    <scope>NUCLEOTIDE SEQUENCE</scope>
    <source>
        <strain evidence="3">AT0</strain>
        <tissue evidence="3">Leaf</tissue>
    </source>
</reference>
<evidence type="ECO:0000259" key="1">
    <source>
        <dbReference type="Pfam" id="PF17244"/>
    </source>
</evidence>
<dbReference type="Pfam" id="PF17245">
    <property type="entry name" value="CDC24_OB2"/>
    <property type="match status" value="1"/>
</dbReference>
<accession>A0A978VRK3</accession>
<dbReference type="EMBL" id="JAEACU010000003">
    <property type="protein sequence ID" value="KAH7538178.1"/>
    <property type="molecule type" value="Genomic_DNA"/>
</dbReference>
<feature type="domain" description="Cell division control protein 24 OB" evidence="2">
    <location>
        <begin position="157"/>
        <end position="278"/>
    </location>
</feature>
<evidence type="ECO:0000259" key="2">
    <source>
        <dbReference type="Pfam" id="PF17245"/>
    </source>
</evidence>
<gene>
    <name evidence="3" type="ORF">FEM48_Zijuj03G0171400</name>
</gene>
<evidence type="ECO:0000313" key="4">
    <source>
        <dbReference type="Proteomes" id="UP000813462"/>
    </source>
</evidence>
<name>A0A978VRK3_ZIZJJ</name>
<dbReference type="Pfam" id="PF17244">
    <property type="entry name" value="CDC24_OB3"/>
    <property type="match status" value="1"/>
</dbReference>
<feature type="domain" description="Cell division control protein 24 OB" evidence="1">
    <location>
        <begin position="371"/>
        <end position="420"/>
    </location>
</feature>
<comment type="caution">
    <text evidence="3">The sequence shown here is derived from an EMBL/GenBank/DDBJ whole genome shotgun (WGS) entry which is preliminary data.</text>
</comment>
<organism evidence="3 4">
    <name type="scientific">Ziziphus jujuba var. spinosa</name>
    <dbReference type="NCBI Taxonomy" id="714518"/>
    <lineage>
        <taxon>Eukaryota</taxon>
        <taxon>Viridiplantae</taxon>
        <taxon>Streptophyta</taxon>
        <taxon>Embryophyta</taxon>
        <taxon>Tracheophyta</taxon>
        <taxon>Spermatophyta</taxon>
        <taxon>Magnoliopsida</taxon>
        <taxon>eudicotyledons</taxon>
        <taxon>Gunneridae</taxon>
        <taxon>Pentapetalae</taxon>
        <taxon>rosids</taxon>
        <taxon>fabids</taxon>
        <taxon>Rosales</taxon>
        <taxon>Rhamnaceae</taxon>
        <taxon>Paliureae</taxon>
        <taxon>Ziziphus</taxon>
    </lineage>
</organism>
<sequence>MVSDMAIEDLELEKEDPFLRLTEYARSIIYPEEEEEQDQDMDSKIRNGPDPAGIGLLLGSSRLVLLIPVYICFCVLDDISYPLGTDIYLLTLGDIWSSNTIDLYLHRKSANITCIGKTSLCHFSSSWSYQMLLILLLLLYEFIILHTLDLKFHLQPKIRCFVFSRYCDLADPTNVILKKGREILLTRCYLCTAAEGSCYPRLLPTEYLVILLDEDEDDDAMLLAAQFCSDSFSSISLNKVNRGVPYSLYARIESIGPLEFHGKIGSLQKKQITLVDNDRIKLKFLLWGEQVLLANLFSIGSMLALNRPYIATSLDDAVEASAEICLKYVHAPKFLKCLCPVISKGSIDFSNYPFQNNFSYSCKVLQPFVTDLQDKMIGISLYAVVTNIMKERRTIQAVFILRIQDATGEILAKLHFAKSWY</sequence>